<accession>A0AAN8X6V2</accession>
<feature type="compositionally biased region" description="Acidic residues" evidence="6">
    <location>
        <begin position="551"/>
        <end position="573"/>
    </location>
</feature>
<keyword evidence="9" id="KW-1185">Reference proteome</keyword>
<evidence type="ECO:0000256" key="4">
    <source>
        <dbReference type="ARBA" id="ARBA00037770"/>
    </source>
</evidence>
<feature type="domain" description="CP-type G" evidence="7">
    <location>
        <begin position="178"/>
        <end position="397"/>
    </location>
</feature>
<keyword evidence="3" id="KW-0342">GTP-binding</keyword>
<sequence length="591" mass="67604">MPQNRRKVAFSGKKKKEQIQAHRKRKAQRHAEEDNESCGNQYEEKQFYGESSLATPLQDSSGYFHRDVQAVNQQPGGNSRANRYNLKFRKATSAEKEKRKALHSRPVEMLPDLELENDIECFYPPGLSYPSRPPWKKNMTKSELDMSENRYFRLFCEQIDKNFADRDLSLYELNLETWRQLWRVTEMSDILLVIVDARFPVALFPPYLYHHLVEKENKGVILIMNKCDLLPASVVLAWERYFCEKFPKLLVVPFSSMEGKKSKKSLLRMAAESALSLVDACQKLVDGEVSLDSWRSKIEEERNSENEINETEGCEVAETQIITAQSTVPEIYHRFRDGILTLGTIGHPNVGKSSLINALMGKKVVSVSKTPGHTKHFQTIFLTKNIKLCDCPGLVFPSTVDMPLQVLLGSFPIAQVRDPISIAHYIAQRLDVPRILKLSQLEDMDNSEWTSYFICKAWAEKRGYHTRSRGVADVSRAANELLRFSLNGFKSLIIYLRPPGFTQEKKNIEADPCIERIRLIQGTHASDTLQNEEEEINLEKEETSQNASSSDGEDSAPEAASEDEKEEKEECEEENKPSVAYQNKYALLDCD</sequence>
<dbReference type="GO" id="GO:0005525">
    <property type="term" value="F:GTP binding"/>
    <property type="evidence" value="ECO:0007669"/>
    <property type="project" value="UniProtKB-KW"/>
</dbReference>
<dbReference type="InterPro" id="IPR006073">
    <property type="entry name" value="GTP-bd"/>
</dbReference>
<evidence type="ECO:0000256" key="6">
    <source>
        <dbReference type="SAM" id="MobiDB-lite"/>
    </source>
</evidence>
<evidence type="ECO:0000256" key="1">
    <source>
        <dbReference type="ARBA" id="ARBA00022553"/>
    </source>
</evidence>
<dbReference type="InterPro" id="IPR027417">
    <property type="entry name" value="P-loop_NTPase"/>
</dbReference>
<organism evidence="8 9">
    <name type="scientific">Halocaridina rubra</name>
    <name type="common">Hawaiian red shrimp</name>
    <dbReference type="NCBI Taxonomy" id="373956"/>
    <lineage>
        <taxon>Eukaryota</taxon>
        <taxon>Metazoa</taxon>
        <taxon>Ecdysozoa</taxon>
        <taxon>Arthropoda</taxon>
        <taxon>Crustacea</taxon>
        <taxon>Multicrustacea</taxon>
        <taxon>Malacostraca</taxon>
        <taxon>Eumalacostraca</taxon>
        <taxon>Eucarida</taxon>
        <taxon>Decapoda</taxon>
        <taxon>Pleocyemata</taxon>
        <taxon>Caridea</taxon>
        <taxon>Atyoidea</taxon>
        <taxon>Atyidae</taxon>
        <taxon>Halocaridina</taxon>
    </lineage>
</organism>
<dbReference type="AlphaFoldDB" id="A0AAN8X6V2"/>
<evidence type="ECO:0000259" key="7">
    <source>
        <dbReference type="PROSITE" id="PS51721"/>
    </source>
</evidence>
<reference evidence="8 9" key="1">
    <citation type="submission" date="2023-11" db="EMBL/GenBank/DDBJ databases">
        <title>Halocaridina rubra genome assembly.</title>
        <authorList>
            <person name="Smith C."/>
        </authorList>
    </citation>
    <scope>NUCLEOTIDE SEQUENCE [LARGE SCALE GENOMIC DNA]</scope>
    <source>
        <strain evidence="8">EP-1</strain>
        <tissue evidence="8">Whole</tissue>
    </source>
</reference>
<dbReference type="InterPro" id="IPR030378">
    <property type="entry name" value="G_CP_dom"/>
</dbReference>
<dbReference type="GO" id="GO:0003924">
    <property type="term" value="F:GTPase activity"/>
    <property type="evidence" value="ECO:0007669"/>
    <property type="project" value="InterPro"/>
</dbReference>
<keyword evidence="1" id="KW-0597">Phosphoprotein</keyword>
<dbReference type="PANTHER" id="PTHR45709:SF3">
    <property type="entry name" value="GUANINE NUCLEOTIDE-BINDING PROTEIN-LIKE 1"/>
    <property type="match status" value="1"/>
</dbReference>
<dbReference type="PANTHER" id="PTHR45709">
    <property type="entry name" value="LARGE SUBUNIT GTPASE 1 HOMOLOG-RELATED"/>
    <property type="match status" value="1"/>
</dbReference>
<comment type="caution">
    <text evidence="8">The sequence shown here is derived from an EMBL/GenBank/DDBJ whole genome shotgun (WGS) entry which is preliminary data.</text>
</comment>
<name>A0AAN8X6V2_HALRR</name>
<feature type="compositionally biased region" description="Basic residues" evidence="6">
    <location>
        <begin position="1"/>
        <end position="28"/>
    </location>
</feature>
<dbReference type="Gene3D" id="3.40.50.300">
    <property type="entry name" value="P-loop containing nucleotide triphosphate hydrolases"/>
    <property type="match status" value="1"/>
</dbReference>
<evidence type="ECO:0000313" key="8">
    <source>
        <dbReference type="EMBL" id="KAK7077336.1"/>
    </source>
</evidence>
<dbReference type="InterPro" id="IPR043358">
    <property type="entry name" value="GNL1-like"/>
</dbReference>
<evidence type="ECO:0000256" key="5">
    <source>
        <dbReference type="ARBA" id="ARBA00039902"/>
    </source>
</evidence>
<evidence type="ECO:0000256" key="3">
    <source>
        <dbReference type="ARBA" id="ARBA00023134"/>
    </source>
</evidence>
<feature type="region of interest" description="Disordered" evidence="6">
    <location>
        <begin position="525"/>
        <end position="582"/>
    </location>
</feature>
<dbReference type="SUPFAM" id="SSF52540">
    <property type="entry name" value="P-loop containing nucleoside triphosphate hydrolases"/>
    <property type="match status" value="1"/>
</dbReference>
<feature type="region of interest" description="Disordered" evidence="6">
    <location>
        <begin position="1"/>
        <end position="44"/>
    </location>
</feature>
<evidence type="ECO:0000256" key="2">
    <source>
        <dbReference type="ARBA" id="ARBA00022741"/>
    </source>
</evidence>
<protein>
    <recommendedName>
        <fullName evidence="5">Guanine nucleotide-binding protein-like 1</fullName>
    </recommendedName>
</protein>
<comment type="function">
    <text evidence="4">Possible regulatory or functional link with the histocompatibility cluster.</text>
</comment>
<gene>
    <name evidence="8" type="primary">GNL1</name>
    <name evidence="8" type="ORF">SK128_003772</name>
</gene>
<evidence type="ECO:0000313" key="9">
    <source>
        <dbReference type="Proteomes" id="UP001381693"/>
    </source>
</evidence>
<dbReference type="CDD" id="cd01857">
    <property type="entry name" value="HSR1_MMR1"/>
    <property type="match status" value="1"/>
</dbReference>
<keyword evidence="2" id="KW-0547">Nucleotide-binding</keyword>
<dbReference type="Pfam" id="PF01926">
    <property type="entry name" value="MMR_HSR1"/>
    <property type="match status" value="1"/>
</dbReference>
<dbReference type="Proteomes" id="UP001381693">
    <property type="component" value="Unassembled WGS sequence"/>
</dbReference>
<dbReference type="PROSITE" id="PS51721">
    <property type="entry name" value="G_CP"/>
    <property type="match status" value="1"/>
</dbReference>
<dbReference type="EMBL" id="JAXCGZ010009434">
    <property type="protein sequence ID" value="KAK7077336.1"/>
    <property type="molecule type" value="Genomic_DNA"/>
</dbReference>
<proteinExistence type="predicted"/>